<dbReference type="Gene3D" id="3.90.550.10">
    <property type="entry name" value="Spore Coat Polysaccharide Biosynthesis Protein SpsA, Chain A"/>
    <property type="match status" value="1"/>
</dbReference>
<dbReference type="Pfam" id="PF00535">
    <property type="entry name" value="Glycos_transf_2"/>
    <property type="match status" value="1"/>
</dbReference>
<accession>A0A7W8CWI5</accession>
<comment type="caution">
    <text evidence="2">The sequence shown here is derived from an EMBL/GenBank/DDBJ whole genome shotgun (WGS) entry which is preliminary data.</text>
</comment>
<gene>
    <name evidence="2" type="ORF">HNQ47_000921</name>
</gene>
<dbReference type="EMBL" id="JACHHK010000003">
    <property type="protein sequence ID" value="MBB5182901.1"/>
    <property type="molecule type" value="Genomic_DNA"/>
</dbReference>
<dbReference type="SUPFAM" id="SSF53448">
    <property type="entry name" value="Nucleotide-diphospho-sugar transferases"/>
    <property type="match status" value="1"/>
</dbReference>
<reference evidence="2 3" key="1">
    <citation type="submission" date="2020-08" db="EMBL/GenBank/DDBJ databases">
        <title>Genomic Encyclopedia of Type Strains, Phase IV (KMG-IV): sequencing the most valuable type-strain genomes for metagenomic binning, comparative biology and taxonomic classification.</title>
        <authorList>
            <person name="Goeker M."/>
        </authorList>
    </citation>
    <scope>NUCLEOTIDE SEQUENCE [LARGE SCALE GENOMIC DNA]</scope>
    <source>
        <strain evidence="2 3">DSM 25799</strain>
    </source>
</reference>
<dbReference type="Proteomes" id="UP000539953">
    <property type="component" value="Unassembled WGS sequence"/>
</dbReference>
<keyword evidence="3" id="KW-1185">Reference proteome</keyword>
<evidence type="ECO:0000313" key="3">
    <source>
        <dbReference type="Proteomes" id="UP000539953"/>
    </source>
</evidence>
<dbReference type="RefSeq" id="WP_183328017.1">
    <property type="nucleotide sequence ID" value="NZ_JACHHK010000003.1"/>
</dbReference>
<evidence type="ECO:0000313" key="2">
    <source>
        <dbReference type="EMBL" id="MBB5182901.1"/>
    </source>
</evidence>
<proteinExistence type="predicted"/>
<organism evidence="2 3">
    <name type="scientific">Catenisphaera adipataccumulans</name>
    <dbReference type="NCBI Taxonomy" id="700500"/>
    <lineage>
        <taxon>Bacteria</taxon>
        <taxon>Bacillati</taxon>
        <taxon>Bacillota</taxon>
        <taxon>Erysipelotrichia</taxon>
        <taxon>Erysipelotrichales</taxon>
        <taxon>Erysipelotrichaceae</taxon>
        <taxon>Catenisphaera</taxon>
    </lineage>
</organism>
<dbReference type="InterPro" id="IPR029044">
    <property type="entry name" value="Nucleotide-diphossugar_trans"/>
</dbReference>
<dbReference type="InterPro" id="IPR001173">
    <property type="entry name" value="Glyco_trans_2-like"/>
</dbReference>
<name>A0A7W8CWI5_9FIRM</name>
<feature type="domain" description="Glycosyltransferase 2-like" evidence="1">
    <location>
        <begin position="4"/>
        <end position="108"/>
    </location>
</feature>
<evidence type="ECO:0000259" key="1">
    <source>
        <dbReference type="Pfam" id="PF00535"/>
    </source>
</evidence>
<sequence length="251" mass="29229">MYSIIVVYNKKITDSQTYRAMRLQPDMDIIVCDNSTIDHENEVIVHADGYTYVPMGGNQGLSKAYNEALKKLAGKEGYVILMDDDTLVSDHYFQCVRHAVRSGKDIYLPYVSDGSHIISPAFIDDGIVKNADAYDSIPYQNLTAINSGMVLNLDLFRHYRFDEGLFLDYVDHQFLTDMKHRNKQIEIMDVTIRQTFSANNFDKQKAMERFKIFKKDSAYFYRNHKQAYRYVVGKRRAHLLMMYKDPRILAL</sequence>
<dbReference type="AlphaFoldDB" id="A0A7W8CWI5"/>
<protein>
    <recommendedName>
        <fullName evidence="1">Glycosyltransferase 2-like domain-containing protein</fullName>
    </recommendedName>
</protein>